<proteinExistence type="predicted"/>
<evidence type="ECO:0000259" key="2">
    <source>
        <dbReference type="Pfam" id="PF13456"/>
    </source>
</evidence>
<dbReference type="Proteomes" id="UP001318860">
    <property type="component" value="Unassembled WGS sequence"/>
</dbReference>
<evidence type="ECO:0000313" key="5">
    <source>
        <dbReference type="Proteomes" id="UP001318860"/>
    </source>
</evidence>
<feature type="domain" description="RNase H type-1" evidence="2">
    <location>
        <begin position="469"/>
        <end position="554"/>
    </location>
</feature>
<protein>
    <recommendedName>
        <fullName evidence="6">Reverse transcriptase zinc-binding domain-containing protein</fullName>
    </recommendedName>
</protein>
<dbReference type="SUPFAM" id="SSF56219">
    <property type="entry name" value="DNase I-like"/>
    <property type="match status" value="1"/>
</dbReference>
<organism evidence="4 5">
    <name type="scientific">Rehmannia glutinosa</name>
    <name type="common">Chinese foxglove</name>
    <dbReference type="NCBI Taxonomy" id="99300"/>
    <lineage>
        <taxon>Eukaryota</taxon>
        <taxon>Viridiplantae</taxon>
        <taxon>Streptophyta</taxon>
        <taxon>Embryophyta</taxon>
        <taxon>Tracheophyta</taxon>
        <taxon>Spermatophyta</taxon>
        <taxon>Magnoliopsida</taxon>
        <taxon>eudicotyledons</taxon>
        <taxon>Gunneridae</taxon>
        <taxon>Pentapetalae</taxon>
        <taxon>asterids</taxon>
        <taxon>lamiids</taxon>
        <taxon>Lamiales</taxon>
        <taxon>Orobanchaceae</taxon>
        <taxon>Rehmannieae</taxon>
        <taxon>Rehmannia</taxon>
    </lineage>
</organism>
<feature type="domain" description="Endonuclease/exonuclease/phosphatase" evidence="1">
    <location>
        <begin position="4"/>
        <end position="222"/>
    </location>
</feature>
<evidence type="ECO:0000259" key="3">
    <source>
        <dbReference type="Pfam" id="PF13966"/>
    </source>
</evidence>
<dbReference type="Pfam" id="PF13966">
    <property type="entry name" value="zf-RVT"/>
    <property type="match status" value="1"/>
</dbReference>
<sequence>MNIISWNCRGLGNPHTIQELRELVRKKSPHLIFLCEMKSNFAVIEKLKLELGFFGVAVASSGRSGGLALLWSKNIQASLRSFSRNLLDVDLWLSDYCVRVTRVYGKPNVSFRRQFWRQFVNINSAPNIPWLCFGDFNEVLSQVEFQGSGLRANWQLQIFRDALSSCSLSDMGFKGYPFTRQRGTVHPYTQRACLGRCFYNDPLGCLFSWKQVTHIPMIASDHHSLLIEVDVRPSHTIYPACDLWYWHFTKNGKHTVHSAYHAYLDARYLPIKDKHHLFAQSSSGMNPTWKYIWNLKIPPRIQHFLWRCCKGSVATKDNLAHHSLDSQNPCQVCASSNNTAYDAFFHCPFAQKVWKISGLLNILNKFKQPSWSLWLQELIINRSSMPIELIATTFSLIWYHRNRLKHEGVTPDPLSTSLSACYLLRDYQFAHLWPERQSPSLAHHPLLNTQPPGPKIFFDGAISLARNCAGITNSEEAEFLAIREALITARNLKIQHFSLCGDALSVILAMLEDADCPTTRLYIFSDILALKQSVNIAGVFWMRRSSNVLAHNFAFFAKNMPYDSRSWSAACIIQSPLDVFQHS</sequence>
<dbReference type="EMBL" id="JABTTQ020000003">
    <property type="protein sequence ID" value="KAK6160666.1"/>
    <property type="molecule type" value="Genomic_DNA"/>
</dbReference>
<reference evidence="4 5" key="1">
    <citation type="journal article" date="2021" name="Comput. Struct. Biotechnol. J.">
        <title>De novo genome assembly of the potent medicinal plant Rehmannia glutinosa using nanopore technology.</title>
        <authorList>
            <person name="Ma L."/>
            <person name="Dong C."/>
            <person name="Song C."/>
            <person name="Wang X."/>
            <person name="Zheng X."/>
            <person name="Niu Y."/>
            <person name="Chen S."/>
            <person name="Feng W."/>
        </authorList>
    </citation>
    <scope>NUCLEOTIDE SEQUENCE [LARGE SCALE GENOMIC DNA]</scope>
    <source>
        <strain evidence="4">DH-2019</strain>
    </source>
</reference>
<evidence type="ECO:0008006" key="6">
    <source>
        <dbReference type="Google" id="ProtNLM"/>
    </source>
</evidence>
<dbReference type="PANTHER" id="PTHR35218">
    <property type="entry name" value="RNASE H DOMAIN-CONTAINING PROTEIN"/>
    <property type="match status" value="1"/>
</dbReference>
<feature type="domain" description="Reverse transcriptase zinc-binding" evidence="3">
    <location>
        <begin position="283"/>
        <end position="354"/>
    </location>
</feature>
<name>A0ABR0XNR7_REHGL</name>
<dbReference type="InterPro" id="IPR002156">
    <property type="entry name" value="RNaseH_domain"/>
</dbReference>
<evidence type="ECO:0000259" key="1">
    <source>
        <dbReference type="Pfam" id="PF03372"/>
    </source>
</evidence>
<evidence type="ECO:0000313" key="4">
    <source>
        <dbReference type="EMBL" id="KAK6160666.1"/>
    </source>
</evidence>
<dbReference type="Gene3D" id="3.60.10.10">
    <property type="entry name" value="Endonuclease/exonuclease/phosphatase"/>
    <property type="match status" value="1"/>
</dbReference>
<dbReference type="Pfam" id="PF13456">
    <property type="entry name" value="RVT_3"/>
    <property type="match status" value="1"/>
</dbReference>
<dbReference type="InterPro" id="IPR036691">
    <property type="entry name" value="Endo/exonu/phosph_ase_sf"/>
</dbReference>
<accession>A0ABR0XNR7</accession>
<dbReference type="PANTHER" id="PTHR35218:SF9">
    <property type="entry name" value="ENDONUCLEASE_EXONUCLEASE_PHOSPHATASE DOMAIN-CONTAINING PROTEIN"/>
    <property type="match status" value="1"/>
</dbReference>
<comment type="caution">
    <text evidence="4">The sequence shown here is derived from an EMBL/GenBank/DDBJ whole genome shotgun (WGS) entry which is preliminary data.</text>
</comment>
<keyword evidence="5" id="KW-1185">Reference proteome</keyword>
<dbReference type="Pfam" id="PF03372">
    <property type="entry name" value="Exo_endo_phos"/>
    <property type="match status" value="1"/>
</dbReference>
<dbReference type="InterPro" id="IPR026960">
    <property type="entry name" value="RVT-Znf"/>
</dbReference>
<dbReference type="InterPro" id="IPR005135">
    <property type="entry name" value="Endo/exonuclease/phosphatase"/>
</dbReference>
<gene>
    <name evidence="4" type="ORF">DH2020_004047</name>
</gene>